<accession>A0ABD2L769</accession>
<feature type="compositionally biased region" description="Polar residues" evidence="1">
    <location>
        <begin position="49"/>
        <end position="60"/>
    </location>
</feature>
<evidence type="ECO:0000313" key="2">
    <source>
        <dbReference type="EMBL" id="KAL3111095.1"/>
    </source>
</evidence>
<feature type="region of interest" description="Disordered" evidence="1">
    <location>
        <begin position="17"/>
        <end position="69"/>
    </location>
</feature>
<organism evidence="2 3">
    <name type="scientific">Heterodera trifolii</name>
    <dbReference type="NCBI Taxonomy" id="157864"/>
    <lineage>
        <taxon>Eukaryota</taxon>
        <taxon>Metazoa</taxon>
        <taxon>Ecdysozoa</taxon>
        <taxon>Nematoda</taxon>
        <taxon>Chromadorea</taxon>
        <taxon>Rhabditida</taxon>
        <taxon>Tylenchina</taxon>
        <taxon>Tylenchomorpha</taxon>
        <taxon>Tylenchoidea</taxon>
        <taxon>Heteroderidae</taxon>
        <taxon>Heteroderinae</taxon>
        <taxon>Heterodera</taxon>
    </lineage>
</organism>
<dbReference type="AlphaFoldDB" id="A0ABD2L769"/>
<dbReference type="Proteomes" id="UP001620626">
    <property type="component" value="Unassembled WGS sequence"/>
</dbReference>
<protein>
    <submittedName>
        <fullName evidence="2">Uncharacterized protein</fullName>
    </submittedName>
</protein>
<evidence type="ECO:0000256" key="1">
    <source>
        <dbReference type="SAM" id="MobiDB-lite"/>
    </source>
</evidence>
<proteinExistence type="predicted"/>
<name>A0ABD2L769_9BILA</name>
<comment type="caution">
    <text evidence="2">The sequence shown here is derived from an EMBL/GenBank/DDBJ whole genome shotgun (WGS) entry which is preliminary data.</text>
</comment>
<gene>
    <name evidence="2" type="ORF">niasHT_013125</name>
</gene>
<sequence length="176" mass="19173">MGGFTAAMNQMANFLHASQGREELEQMSPDDPVFEAVSVEPGEIGKEQPVNSTEGENAQQESHKATRDRKAYHWLRSIPSVSVGEVPAMGTFSTEGVGDIAVWLLIGSPPMRATTLICAKYIERTTAPQSPVTQPTARQDIAGAVTVSCRTTTLDVASVRMLRIDSRRRISKRGKE</sequence>
<evidence type="ECO:0000313" key="3">
    <source>
        <dbReference type="Proteomes" id="UP001620626"/>
    </source>
</evidence>
<dbReference type="EMBL" id="JBICBT010000521">
    <property type="protein sequence ID" value="KAL3111095.1"/>
    <property type="molecule type" value="Genomic_DNA"/>
</dbReference>
<reference evidence="2 3" key="1">
    <citation type="submission" date="2024-10" db="EMBL/GenBank/DDBJ databases">
        <authorList>
            <person name="Kim D."/>
        </authorList>
    </citation>
    <scope>NUCLEOTIDE SEQUENCE [LARGE SCALE GENOMIC DNA]</scope>
    <source>
        <strain evidence="2">BH-2024</strain>
    </source>
</reference>
<keyword evidence="3" id="KW-1185">Reference proteome</keyword>